<evidence type="ECO:0000256" key="7">
    <source>
        <dbReference type="RuleBase" id="RU000589"/>
    </source>
</evidence>
<dbReference type="GeneID" id="110728671"/>
<dbReference type="Gene3D" id="2.160.20.10">
    <property type="entry name" value="Single-stranded right-handed beta-helix, Pectin lyase-like"/>
    <property type="match status" value="1"/>
</dbReference>
<evidence type="ECO:0000256" key="8">
    <source>
        <dbReference type="SAM" id="Phobius"/>
    </source>
</evidence>
<keyword evidence="4 7" id="KW-0378">Hydrolase</keyword>
<reference evidence="10" key="2">
    <citation type="submission" date="2021-03" db="UniProtKB">
        <authorList>
            <consortium name="EnsemblPlants"/>
        </authorList>
    </citation>
    <scope>IDENTIFICATION</scope>
</reference>
<dbReference type="InterPro" id="IPR033131">
    <property type="entry name" value="Pectinesterase_Asp_AS"/>
</dbReference>
<keyword evidence="8" id="KW-0812">Transmembrane</keyword>
<dbReference type="PANTHER" id="PTHR31707">
    <property type="entry name" value="PECTINESTERASE"/>
    <property type="match status" value="1"/>
</dbReference>
<keyword evidence="8" id="KW-0472">Membrane</keyword>
<dbReference type="NCBIfam" id="TIGR01614">
    <property type="entry name" value="PME_inhib"/>
    <property type="match status" value="1"/>
</dbReference>
<dbReference type="Gene3D" id="1.20.140.40">
    <property type="entry name" value="Invertase/pectin methylesterase inhibitor family protein"/>
    <property type="match status" value="1"/>
</dbReference>
<organism evidence="10 11">
    <name type="scientific">Chenopodium quinoa</name>
    <name type="common">Quinoa</name>
    <dbReference type="NCBI Taxonomy" id="63459"/>
    <lineage>
        <taxon>Eukaryota</taxon>
        <taxon>Viridiplantae</taxon>
        <taxon>Streptophyta</taxon>
        <taxon>Embryophyta</taxon>
        <taxon>Tracheophyta</taxon>
        <taxon>Spermatophyta</taxon>
        <taxon>Magnoliopsida</taxon>
        <taxon>eudicotyledons</taxon>
        <taxon>Gunneridae</taxon>
        <taxon>Pentapetalae</taxon>
        <taxon>Caryophyllales</taxon>
        <taxon>Chenopodiaceae</taxon>
        <taxon>Chenopodioideae</taxon>
        <taxon>Atripliceae</taxon>
        <taxon>Chenopodium</taxon>
    </lineage>
</organism>
<keyword evidence="8" id="KW-1133">Transmembrane helix</keyword>
<comment type="similarity">
    <text evidence="2">In the N-terminal section; belongs to the PMEI family.</text>
</comment>
<comment type="catalytic activity">
    <reaction evidence="7">
        <text>[(1-&gt;4)-alpha-D-galacturonosyl methyl ester](n) + n H2O = [(1-&gt;4)-alpha-D-galacturonosyl](n) + n methanol + n H(+)</text>
        <dbReference type="Rhea" id="RHEA:22380"/>
        <dbReference type="Rhea" id="RHEA-COMP:14570"/>
        <dbReference type="Rhea" id="RHEA-COMP:14573"/>
        <dbReference type="ChEBI" id="CHEBI:15377"/>
        <dbReference type="ChEBI" id="CHEBI:15378"/>
        <dbReference type="ChEBI" id="CHEBI:17790"/>
        <dbReference type="ChEBI" id="CHEBI:140522"/>
        <dbReference type="ChEBI" id="CHEBI:140523"/>
        <dbReference type="EC" id="3.1.1.11"/>
    </reaction>
</comment>
<dbReference type="GO" id="GO:0045490">
    <property type="term" value="P:pectin catabolic process"/>
    <property type="evidence" value="ECO:0007669"/>
    <property type="project" value="UniProtKB-UniRule"/>
</dbReference>
<dbReference type="RefSeq" id="XP_021764013.1">
    <property type="nucleotide sequence ID" value="XM_021908321.1"/>
</dbReference>
<accession>A0A803L2K7</accession>
<keyword evidence="11" id="KW-1185">Reference proteome</keyword>
<proteinExistence type="inferred from homology"/>
<evidence type="ECO:0000313" key="10">
    <source>
        <dbReference type="EnsemblPlants" id="AUR62006096-RA:cds"/>
    </source>
</evidence>
<evidence type="ECO:0000256" key="5">
    <source>
        <dbReference type="ARBA" id="ARBA00023085"/>
    </source>
</evidence>
<feature type="transmembrane region" description="Helical" evidence="8">
    <location>
        <begin position="36"/>
        <end position="57"/>
    </location>
</feature>
<comment type="pathway">
    <text evidence="1 7">Glycan metabolism; pectin degradation; 2-dehydro-3-deoxy-D-gluconate from pectin: step 1/5.</text>
</comment>
<evidence type="ECO:0000256" key="2">
    <source>
        <dbReference type="ARBA" id="ARBA00006027"/>
    </source>
</evidence>
<dbReference type="GO" id="GO:0004857">
    <property type="term" value="F:enzyme inhibitor activity"/>
    <property type="evidence" value="ECO:0007669"/>
    <property type="project" value="InterPro"/>
</dbReference>
<gene>
    <name evidence="10" type="primary">LOC110728671</name>
</gene>
<sequence>MNQNYGRLIPTPSARITELESTTTPKPPSKTRTCQILLLLAGALLIIATACGIPVAMKSMRRAPAGSSPGPGTTRVIRKACGMTRFPEICQSTLAKFPGAVFAKDPLQVAHISVNMTLQKFGVALGESTEIRNWEMDTWMRSAYEDCLELLDDSVDLLGRSLLYVSQTTSSSVEVESGSDSNGDKVQGGSQQDVMTWLSGAMTNHDTCTEGFNNVGGTIKNQMLQRLQDLSELVSNSLAIYAASHNMDDFSGTPIQNRRLLGFEPETYLDNDSGFPKWMTRSERELLGTPTQSVQADIVVAQDGSGTVKTITEAIKKAPENSARRIIILVKAGTYAEDNLKVGRKKTNLWFLGEGKGRTVISGQRSVGRDQITTFHTAAFAASGTGFVVRDITFVNEAGPGNHQAVALRVGADHAVVYRCEIKGYQDTLYVHSQRQFYRECDIYGTVDFIFGNAAVVFQNCTMWARKPMPQQKVTITAQNRKDPNQNTGMSIQACQARATTDLEAAKSSYPTYLGRPWKIFARVVYMESYLGDHIDPRGWLEWNATSPLDKLYYGEYGNVGPRADTSQRVKWPGLHVNMARGEAEKFTVSQFIFGQDWITSTGVSYQSGLSA</sequence>
<dbReference type="GO" id="GO:0030599">
    <property type="term" value="F:pectinesterase activity"/>
    <property type="evidence" value="ECO:0007669"/>
    <property type="project" value="UniProtKB-UniRule"/>
</dbReference>
<comment type="similarity">
    <text evidence="3">In the C-terminal section; belongs to the pectinesterase family.</text>
</comment>
<dbReference type="CDD" id="cd15798">
    <property type="entry name" value="PMEI-like_3"/>
    <property type="match status" value="1"/>
</dbReference>
<dbReference type="Gramene" id="AUR62006096-RA">
    <property type="protein sequence ID" value="AUR62006096-RA:cds"/>
    <property type="gene ID" value="AUR62006096"/>
</dbReference>
<evidence type="ECO:0000259" key="9">
    <source>
        <dbReference type="SMART" id="SM00856"/>
    </source>
</evidence>
<feature type="active site" evidence="6">
    <location>
        <position position="448"/>
    </location>
</feature>
<dbReference type="PROSITE" id="PS00503">
    <property type="entry name" value="PECTINESTERASE_2"/>
    <property type="match status" value="1"/>
</dbReference>
<dbReference type="Pfam" id="PF04043">
    <property type="entry name" value="PMEI"/>
    <property type="match status" value="1"/>
</dbReference>
<dbReference type="SMART" id="SM00856">
    <property type="entry name" value="PMEI"/>
    <property type="match status" value="1"/>
</dbReference>
<evidence type="ECO:0000256" key="1">
    <source>
        <dbReference type="ARBA" id="ARBA00005184"/>
    </source>
</evidence>
<protein>
    <recommendedName>
        <fullName evidence="7">Pectinesterase</fullName>
        <ecNumber evidence="7">3.1.1.11</ecNumber>
    </recommendedName>
</protein>
<evidence type="ECO:0000313" key="11">
    <source>
        <dbReference type="Proteomes" id="UP000596660"/>
    </source>
</evidence>
<dbReference type="EC" id="3.1.1.11" evidence="7"/>
<dbReference type="InterPro" id="IPR035513">
    <property type="entry name" value="Invertase/methylesterase_inhib"/>
</dbReference>
<dbReference type="FunFam" id="2.160.20.10:FF:000001">
    <property type="entry name" value="Pectinesterase"/>
    <property type="match status" value="1"/>
</dbReference>
<dbReference type="Proteomes" id="UP000596660">
    <property type="component" value="Unplaced"/>
</dbReference>
<dbReference type="GO" id="GO:0042545">
    <property type="term" value="P:cell wall modification"/>
    <property type="evidence" value="ECO:0007669"/>
    <property type="project" value="UniProtKB-UniRule"/>
</dbReference>
<dbReference type="EnsemblPlants" id="AUR62006096-RA">
    <property type="protein sequence ID" value="AUR62006096-RA:cds"/>
    <property type="gene ID" value="AUR62006096"/>
</dbReference>
<dbReference type="InterPro" id="IPR000070">
    <property type="entry name" value="Pectinesterase_cat"/>
</dbReference>
<reference evidence="10" key="1">
    <citation type="journal article" date="2017" name="Nature">
        <title>The genome of Chenopodium quinoa.</title>
        <authorList>
            <person name="Jarvis D.E."/>
            <person name="Ho Y.S."/>
            <person name="Lightfoot D.J."/>
            <person name="Schmoeckel S.M."/>
            <person name="Li B."/>
            <person name="Borm T.J.A."/>
            <person name="Ohyanagi H."/>
            <person name="Mineta K."/>
            <person name="Michell C.T."/>
            <person name="Saber N."/>
            <person name="Kharbatia N.M."/>
            <person name="Rupper R.R."/>
            <person name="Sharp A.R."/>
            <person name="Dally N."/>
            <person name="Boughton B.A."/>
            <person name="Woo Y.H."/>
            <person name="Gao G."/>
            <person name="Schijlen E.G.W.M."/>
            <person name="Guo X."/>
            <person name="Momin A.A."/>
            <person name="Negrao S."/>
            <person name="Al-Babili S."/>
            <person name="Gehring C."/>
            <person name="Roessner U."/>
            <person name="Jung C."/>
            <person name="Murphy K."/>
            <person name="Arold S.T."/>
            <person name="Gojobori T."/>
            <person name="van der Linden C.G."/>
            <person name="van Loo E.N."/>
            <person name="Jellen E.N."/>
            <person name="Maughan P.J."/>
            <person name="Tester M."/>
        </authorList>
    </citation>
    <scope>NUCLEOTIDE SEQUENCE [LARGE SCALE GENOMIC DNA]</scope>
    <source>
        <strain evidence="10">cv. PI 614886</strain>
    </source>
</reference>
<dbReference type="OMA" id="ACRIIPT"/>
<dbReference type="InterPro" id="IPR012334">
    <property type="entry name" value="Pectin_lyas_fold"/>
</dbReference>
<evidence type="ECO:0000256" key="6">
    <source>
        <dbReference type="PROSITE-ProRule" id="PRU10040"/>
    </source>
</evidence>
<evidence type="ECO:0000256" key="3">
    <source>
        <dbReference type="ARBA" id="ARBA00007786"/>
    </source>
</evidence>
<dbReference type="SUPFAM" id="SSF51126">
    <property type="entry name" value="Pectin lyase-like"/>
    <property type="match status" value="1"/>
</dbReference>
<name>A0A803L2K7_CHEQI</name>
<feature type="domain" description="Pectinesterase inhibitor" evidence="9">
    <location>
        <begin position="72"/>
        <end position="240"/>
    </location>
</feature>
<dbReference type="SUPFAM" id="SSF101148">
    <property type="entry name" value="Plant invertase/pectin methylesterase inhibitor"/>
    <property type="match status" value="1"/>
</dbReference>
<dbReference type="Pfam" id="PF01095">
    <property type="entry name" value="Pectinesterase"/>
    <property type="match status" value="1"/>
</dbReference>
<dbReference type="InterPro" id="IPR011050">
    <property type="entry name" value="Pectin_lyase_fold/virulence"/>
</dbReference>
<dbReference type="AlphaFoldDB" id="A0A803L2K7"/>
<evidence type="ECO:0000256" key="4">
    <source>
        <dbReference type="ARBA" id="ARBA00022801"/>
    </source>
</evidence>
<keyword evidence="5 7" id="KW-0063">Aspartyl esterase</keyword>
<dbReference type="UniPathway" id="UPA00545">
    <property type="reaction ID" value="UER00823"/>
</dbReference>
<dbReference type="InterPro" id="IPR006501">
    <property type="entry name" value="Pectinesterase_inhib_dom"/>
</dbReference>